<dbReference type="Proteomes" id="UP001638806">
    <property type="component" value="Unassembled WGS sequence"/>
</dbReference>
<sequence length="2033" mass="220501">MSSIQEPEVSAEPGSPQSPIEATTTPAAAATTTAVPAATATVHEPKTNTPELDVPKLQSLPAEQQELYLLTFVSSLTKHVLALSSDDCTAQQFYLKREIFQIINLPAPQPSRVIRNNLGKCLAHIFSKGDRKLLFETINDLVGIVSGGKAKSDGETRSKHAAVSCLGDVFAAAGDSAIGLHQLSCATLVKTLKSSSNNAGMRAAVLTALAKIVVMIEGSMDETICRDIWKQCRSHAASDKGALVVAAACRCLRALCKHTPYFRNSADFDKLESAVFKAVDSSSSQVRHAAADCFAEAMVQGYTGSAGAENSATKSKKSKAKLKRVSTHPGIVEDDDDLPSRSASPAPGGKRTQDLSLTIPDMLKLLSTQYVKSSASNKARTAIGVCYGKLFRHLGENLVQANYLRIVESFAVDILGHSNVNNNRHRLLLSRKIIDTIVQDIIGRKILRESGQVKAAELLINNILKNYPQALAERPEPSKNTLIVSLNAVAALVQSLGSAANSFAESCRDGLLQVLQHPSYSVQVFASYCMKTFVLSCPQQLLPCLSVCMNSLTRELSLLGSGRNSPRRCLGFAHGLAATLSASPLRPLHGSLDINSRVLTMATNLLKSSSQSELRVACTQIQVAWILIGGLMSLGPNFVKIHLSQLLLLWKNALPKPLAKDNTSARSLLEASFLTHVREGALGSIMAFLQFNNRLLTVDVSKRVAAMLQNTTAFLKSLPHKKTTEDISQRLTPALQLQDLDLMVQRRVMQCYIKLVNLSPAGGSEALLQSNLLTLAISLFADPENYTPSSLSASIANAAANFESIWDVGDNTAFGITGLVAGFKVRKLPGQHDSSTEGEVDVESPEEAIDKLLLSPVCGSLEHDASALYVGAVDDALSMTPDPPATEVINDAIQLPGERVGANQNVCIGGLSSERPGPQSSNQRQHRDRDPGLHESGHERNELIAGKRGQSRRGKAAPGYRFAMFTATPSPTTKSSSSWTPSLATASPALELGVRWLLVQSRQRSAAWLLATTLKTILGILMSLCNDPHPIVHYWALEALSLASDAAGLSFAGYVPSTLGMLAQLYVSETHHPEISSAITMNLEMELPTVAAIAKCVDSLINVLGPDLQDANKSRELIFTLVEYFQDESDSRVERAALGCLEHLSLYAPGQMHFADYVRLLQKYLASDNNTLRDVAVDGLYNIMKREPRDVLREADEGFEERLWLVLDDAPSHDGIRNIIRNWMRQTCLHETNEWLQRFQAVLKMTRSKPQETHESSKTTAGVPDLQDEEVAGFAAGAGTAKDKDMAAASEAEPLRWQVTTFAISCISEIFTLVAKDVAANGDSQAQVSLQNKIADVVRMAFSASTSNVLELRIWGLKIIGAVLKMFGKTPDPDFEEAMLLEQYQAQISSALTPAFAADSSPELASEAVNVCASFISIGIVTDVDRMGRILKTLINALENFSRDNENAGIGDLKGLSSNAQVMVKISVFSAWAELQVASTEQKYLLDVLKPHVGTLTPLWLESLREFARLRFEPDISMTLGPPSLSGSLDTIYAALNRETLLRFYQDSWLKLVDAIASLIEQDSEFVFDALDGKESQESVSNGNPKSPAINYRDEPVAFFFVLFGLAFEALAIRPGQSESLATQEQTLDILEALKRILHPSVSGHAIYRPDVFAETMDLLDRLVLTDGLDVQTVIVQIARALCVTHPSARRQASDEGDLSEDIDQLFELTRIIVLVLSGLLPNLAEGSQPVRHQMNDEAIVLVRTSLDALVDAAEVFPSIIKTDLHACIIHIFATILATPDCQELIVPQSLAILKRFVGGMPKSADDHSSGQVQLQGCLRRFLSIYLHAQKREQPTSLACVKNCLLATTILFTSGKNQLPATDPLVARYLDEVLDCLTDRMTARIAANCIRSLLLQPKPTAADLSIARYLFPRLIAFVTNVEPEDPERARALLAHTLCLYVGTLQADRRSASMALVIPTLMARATGEGEEVYQETSATLLELAAADPGTFKAIVGDLSASQRALLEEVIRSGRQGRPATVQLPTADPASRASP</sequence>
<organism evidence="1 2">
    <name type="scientific">Purpureocillium lilacinum</name>
    <name type="common">Paecilomyces lilacinus</name>
    <dbReference type="NCBI Taxonomy" id="33203"/>
    <lineage>
        <taxon>Eukaryota</taxon>
        <taxon>Fungi</taxon>
        <taxon>Dikarya</taxon>
        <taxon>Ascomycota</taxon>
        <taxon>Pezizomycotina</taxon>
        <taxon>Sordariomycetes</taxon>
        <taxon>Hypocreomycetidae</taxon>
        <taxon>Hypocreales</taxon>
        <taxon>Ophiocordycipitaceae</taxon>
        <taxon>Purpureocillium</taxon>
    </lineage>
</organism>
<protein>
    <submittedName>
        <fullName evidence="1">Uncharacterized protein</fullName>
    </submittedName>
</protein>
<name>A0ACC4E6V3_PURLI</name>
<keyword evidence="2" id="KW-1185">Reference proteome</keyword>
<accession>A0ACC4E6V3</accession>
<proteinExistence type="predicted"/>
<gene>
    <name evidence="1" type="ORF">ACCO45_001361</name>
</gene>
<evidence type="ECO:0000313" key="2">
    <source>
        <dbReference type="Proteomes" id="UP001638806"/>
    </source>
</evidence>
<dbReference type="EMBL" id="JBGNUJ010000002">
    <property type="protein sequence ID" value="KAL3964357.1"/>
    <property type="molecule type" value="Genomic_DNA"/>
</dbReference>
<evidence type="ECO:0000313" key="1">
    <source>
        <dbReference type="EMBL" id="KAL3964357.1"/>
    </source>
</evidence>
<comment type="caution">
    <text evidence="1">The sequence shown here is derived from an EMBL/GenBank/DDBJ whole genome shotgun (WGS) entry which is preliminary data.</text>
</comment>
<reference evidence="1" key="1">
    <citation type="submission" date="2024-12" db="EMBL/GenBank/DDBJ databases">
        <title>Comparative genomics and development of molecular markers within Purpureocillium lilacinum and among Purpureocillium species.</title>
        <authorList>
            <person name="Yeh Z.-Y."/>
            <person name="Ni N.-T."/>
            <person name="Lo P.-H."/>
            <person name="Mushyakhwo K."/>
            <person name="Lin C.-F."/>
            <person name="Nai Y.-S."/>
        </authorList>
    </citation>
    <scope>NUCLEOTIDE SEQUENCE</scope>
    <source>
        <strain evidence="1">NCHU-NPUST-175</strain>
    </source>
</reference>